<proteinExistence type="predicted"/>
<evidence type="ECO:0000313" key="1">
    <source>
        <dbReference type="Proteomes" id="UP000085678"/>
    </source>
</evidence>
<reference evidence="2" key="1">
    <citation type="submission" date="2025-08" db="UniProtKB">
        <authorList>
            <consortium name="RefSeq"/>
        </authorList>
    </citation>
    <scope>IDENTIFICATION</scope>
    <source>
        <tissue evidence="2">Gonads</tissue>
    </source>
</reference>
<dbReference type="KEGG" id="lak:106167151"/>
<dbReference type="RefSeq" id="XP_013401315.1">
    <property type="nucleotide sequence ID" value="XM_013545861.2"/>
</dbReference>
<dbReference type="OrthoDB" id="6285499at2759"/>
<evidence type="ECO:0000313" key="2">
    <source>
        <dbReference type="RefSeq" id="XP_013401315.1"/>
    </source>
</evidence>
<sequence>MSIDTIVIENHIKLFVQTKIDEDVYLDLKRQCISIVPLSKKGSTTLATFWAKVLQNKNVFPATKYLYHKDFDRKTEQSILFVKAAGVTFTIFMKTGTLTIEGEYVYDWFKNRIRDVLTAYDESVGFPVEGYGQVVQADEDEAIPVDEPRLVLKEKSAVVNSTITAPVDMAESMDQLESVLGRIHLDLLSTESLQMRLKDLPTGCIREGHTYVYELWKSLLHKWFSEGFKVYIATPVIDTQRVLDIVDFMFQNKETAHLEGLFVQYQCGENKRISDVKREVLELPLFSPPQRLHIEYKLFNKLNYPAKTFNCKFIAGVKGDAAQVMVTTAGFNRNHFEEESYEFVMFHQTKKDNFIREYMEPLTTSIGLE</sequence>
<keyword evidence="1" id="KW-1185">Reference proteome</keyword>
<protein>
    <submittedName>
        <fullName evidence="2">Uncharacterized protein LOC106167151</fullName>
    </submittedName>
</protein>
<organism evidence="1 2">
    <name type="scientific">Lingula anatina</name>
    <name type="common">Brachiopod</name>
    <name type="synonym">Lingula unguis</name>
    <dbReference type="NCBI Taxonomy" id="7574"/>
    <lineage>
        <taxon>Eukaryota</taxon>
        <taxon>Metazoa</taxon>
        <taxon>Spiralia</taxon>
        <taxon>Lophotrochozoa</taxon>
        <taxon>Brachiopoda</taxon>
        <taxon>Linguliformea</taxon>
        <taxon>Lingulata</taxon>
        <taxon>Lingulida</taxon>
        <taxon>Linguloidea</taxon>
        <taxon>Lingulidae</taxon>
        <taxon>Lingula</taxon>
    </lineage>
</organism>
<name>A0A1S3ISX8_LINAN</name>
<accession>A0A1S3ISX8</accession>
<dbReference type="AlphaFoldDB" id="A0A1S3ISX8"/>
<dbReference type="Proteomes" id="UP000085678">
    <property type="component" value="Unplaced"/>
</dbReference>
<dbReference type="GeneID" id="106167151"/>
<dbReference type="InParanoid" id="A0A1S3ISX8"/>
<gene>
    <name evidence="2" type="primary">LOC106167151</name>
</gene>